<dbReference type="EMBL" id="VSSQ01102693">
    <property type="protein sequence ID" value="MPN43946.1"/>
    <property type="molecule type" value="Genomic_DNA"/>
</dbReference>
<evidence type="ECO:0000313" key="1">
    <source>
        <dbReference type="EMBL" id="MPN43946.1"/>
    </source>
</evidence>
<reference evidence="1" key="1">
    <citation type="submission" date="2019-08" db="EMBL/GenBank/DDBJ databases">
        <authorList>
            <person name="Kucharzyk K."/>
            <person name="Murdoch R.W."/>
            <person name="Higgins S."/>
            <person name="Loffler F."/>
        </authorList>
    </citation>
    <scope>NUCLEOTIDE SEQUENCE</scope>
</reference>
<dbReference type="AlphaFoldDB" id="A0A645HZC7"/>
<comment type="caution">
    <text evidence="1">The sequence shown here is derived from an EMBL/GenBank/DDBJ whole genome shotgun (WGS) entry which is preliminary data.</text>
</comment>
<proteinExistence type="predicted"/>
<organism evidence="1">
    <name type="scientific">bioreactor metagenome</name>
    <dbReference type="NCBI Taxonomy" id="1076179"/>
    <lineage>
        <taxon>unclassified sequences</taxon>
        <taxon>metagenomes</taxon>
        <taxon>ecological metagenomes</taxon>
    </lineage>
</organism>
<name>A0A645HZC7_9ZZZZ</name>
<accession>A0A645HZC7</accession>
<protein>
    <submittedName>
        <fullName evidence="1">Uncharacterized protein</fullName>
    </submittedName>
</protein>
<gene>
    <name evidence="1" type="ORF">SDC9_191507</name>
</gene>
<sequence>MLFRIADPDPVVAILSALIGVDTFHRCPVGLHQVLMLPTQAYPAEGSVAIVEQLRPHDIFHVGRPDKTLFLVDPVSRDFLHAGIVNCFHKGVSIIEKVSSPVG</sequence>